<organism evidence="1 2">
    <name type="scientific">Trichonephila clavata</name>
    <name type="common">Joro spider</name>
    <name type="synonym">Nephila clavata</name>
    <dbReference type="NCBI Taxonomy" id="2740835"/>
    <lineage>
        <taxon>Eukaryota</taxon>
        <taxon>Metazoa</taxon>
        <taxon>Ecdysozoa</taxon>
        <taxon>Arthropoda</taxon>
        <taxon>Chelicerata</taxon>
        <taxon>Arachnida</taxon>
        <taxon>Araneae</taxon>
        <taxon>Araneomorphae</taxon>
        <taxon>Entelegynae</taxon>
        <taxon>Araneoidea</taxon>
        <taxon>Nephilidae</taxon>
        <taxon>Trichonephila</taxon>
    </lineage>
</organism>
<sequence length="95" mass="10770">MKNLLDSKISDEFLKTLYGTNGGLNKFRLFCPSVKTLINLAEMADKIISVYNPKDIGSNNKQDNSHATAYSCWDNFRLSSAEASIESLTQQMWTW</sequence>
<name>A0A8X6H0A1_TRICU</name>
<gene>
    <name evidence="1" type="ORF">TNCT_417891</name>
</gene>
<accession>A0A8X6H0A1</accession>
<dbReference type="AlphaFoldDB" id="A0A8X6H0A1"/>
<dbReference type="EMBL" id="BMAO01036723">
    <property type="protein sequence ID" value="GFR12695.1"/>
    <property type="molecule type" value="Genomic_DNA"/>
</dbReference>
<dbReference type="Proteomes" id="UP000887116">
    <property type="component" value="Unassembled WGS sequence"/>
</dbReference>
<keyword evidence="2" id="KW-1185">Reference proteome</keyword>
<evidence type="ECO:0000313" key="2">
    <source>
        <dbReference type="Proteomes" id="UP000887116"/>
    </source>
</evidence>
<comment type="caution">
    <text evidence="1">The sequence shown here is derived from an EMBL/GenBank/DDBJ whole genome shotgun (WGS) entry which is preliminary data.</text>
</comment>
<protein>
    <submittedName>
        <fullName evidence="1">Uncharacterized protein</fullName>
    </submittedName>
</protein>
<proteinExistence type="predicted"/>
<evidence type="ECO:0000313" key="1">
    <source>
        <dbReference type="EMBL" id="GFR12695.1"/>
    </source>
</evidence>
<reference evidence="1" key="1">
    <citation type="submission" date="2020-07" db="EMBL/GenBank/DDBJ databases">
        <title>Multicomponent nature underlies the extraordinary mechanical properties of spider dragline silk.</title>
        <authorList>
            <person name="Kono N."/>
            <person name="Nakamura H."/>
            <person name="Mori M."/>
            <person name="Yoshida Y."/>
            <person name="Ohtoshi R."/>
            <person name="Malay A.D."/>
            <person name="Moran D.A.P."/>
            <person name="Tomita M."/>
            <person name="Numata K."/>
            <person name="Arakawa K."/>
        </authorList>
    </citation>
    <scope>NUCLEOTIDE SEQUENCE</scope>
</reference>